<keyword evidence="3" id="KW-1185">Reference proteome</keyword>
<organism evidence="2 3">
    <name type="scientific">Olpidium bornovanus</name>
    <dbReference type="NCBI Taxonomy" id="278681"/>
    <lineage>
        <taxon>Eukaryota</taxon>
        <taxon>Fungi</taxon>
        <taxon>Fungi incertae sedis</taxon>
        <taxon>Olpidiomycota</taxon>
        <taxon>Olpidiomycotina</taxon>
        <taxon>Olpidiomycetes</taxon>
        <taxon>Olpidiales</taxon>
        <taxon>Olpidiaceae</taxon>
        <taxon>Olpidium</taxon>
    </lineage>
</organism>
<sequence>MEFVEVGDAHIARRSAFTLSHPFFFTLAAGCAGGATPPQNLRFEFAGNQTPFLNFPPFLHRQRGFYFARESSNTPRFPPVGNDDREEGLQVLYCTYRGWAARGAPVSRLGRPPVPPPRQRHAQIRSPSCASRALY</sequence>
<dbReference type="Proteomes" id="UP000673691">
    <property type="component" value="Unassembled WGS sequence"/>
</dbReference>
<evidence type="ECO:0000313" key="3">
    <source>
        <dbReference type="Proteomes" id="UP000673691"/>
    </source>
</evidence>
<evidence type="ECO:0000256" key="1">
    <source>
        <dbReference type="SAM" id="MobiDB-lite"/>
    </source>
</evidence>
<dbReference type="AlphaFoldDB" id="A0A8H7ZWH9"/>
<dbReference type="EMBL" id="JAEFCI010004845">
    <property type="protein sequence ID" value="KAG5460696.1"/>
    <property type="molecule type" value="Genomic_DNA"/>
</dbReference>
<reference evidence="2 3" key="1">
    <citation type="journal article" name="Sci. Rep.">
        <title>Genome-scale phylogenetic analyses confirm Olpidium as the closest living zoosporic fungus to the non-flagellated, terrestrial fungi.</title>
        <authorList>
            <person name="Chang Y."/>
            <person name="Rochon D."/>
            <person name="Sekimoto S."/>
            <person name="Wang Y."/>
            <person name="Chovatia M."/>
            <person name="Sandor L."/>
            <person name="Salamov A."/>
            <person name="Grigoriev I.V."/>
            <person name="Stajich J.E."/>
            <person name="Spatafora J.W."/>
        </authorList>
    </citation>
    <scope>NUCLEOTIDE SEQUENCE [LARGE SCALE GENOMIC DNA]</scope>
    <source>
        <strain evidence="2">S191</strain>
    </source>
</reference>
<evidence type="ECO:0000313" key="2">
    <source>
        <dbReference type="EMBL" id="KAG5460696.1"/>
    </source>
</evidence>
<proteinExistence type="predicted"/>
<gene>
    <name evidence="2" type="ORF">BJ554DRAFT_7219</name>
</gene>
<comment type="caution">
    <text evidence="2">The sequence shown here is derived from an EMBL/GenBank/DDBJ whole genome shotgun (WGS) entry which is preliminary data.</text>
</comment>
<feature type="region of interest" description="Disordered" evidence="1">
    <location>
        <begin position="105"/>
        <end position="135"/>
    </location>
</feature>
<protein>
    <submittedName>
        <fullName evidence="2">Uncharacterized protein</fullName>
    </submittedName>
</protein>
<name>A0A8H7ZWH9_9FUNG</name>
<accession>A0A8H7ZWH9</accession>